<dbReference type="GO" id="GO:0015012">
    <property type="term" value="P:heparan sulfate proteoglycan biosynthetic process"/>
    <property type="evidence" value="ECO:0007669"/>
    <property type="project" value="TreeGrafter"/>
</dbReference>
<protein>
    <recommendedName>
        <fullName evidence="14">Peptide O-xylosyltransferase</fullName>
    </recommendedName>
</protein>
<dbReference type="GO" id="GO:0046872">
    <property type="term" value="F:metal ion binding"/>
    <property type="evidence" value="ECO:0007669"/>
    <property type="project" value="UniProtKB-KW"/>
</dbReference>
<evidence type="ECO:0000256" key="13">
    <source>
        <dbReference type="ARBA" id="ARBA00023180"/>
    </source>
</evidence>
<dbReference type="PANTHER" id="PTHR46025">
    <property type="entry name" value="XYLOSYLTRANSFERASE OXT"/>
    <property type="match status" value="1"/>
</dbReference>
<dbReference type="Pfam" id="PF02485">
    <property type="entry name" value="Branch"/>
    <property type="match status" value="1"/>
</dbReference>
<keyword evidence="12" id="KW-1015">Disulfide bond</keyword>
<keyword evidence="3" id="KW-0328">Glycosyltransferase</keyword>
<keyword evidence="13" id="KW-0325">Glycoprotein</keyword>
<comment type="caution">
    <text evidence="15">The sequence shown here is derived from an EMBL/GenBank/DDBJ whole genome shotgun (WGS) entry which is preliminary data.</text>
</comment>
<evidence type="ECO:0000256" key="14">
    <source>
        <dbReference type="ARBA" id="ARBA00042865"/>
    </source>
</evidence>
<keyword evidence="7" id="KW-0256">Endoplasmic reticulum</keyword>
<evidence type="ECO:0000256" key="11">
    <source>
        <dbReference type="ARBA" id="ARBA00023136"/>
    </source>
</evidence>
<proteinExistence type="predicted"/>
<keyword evidence="10" id="KW-0333">Golgi apparatus</keyword>
<accession>A0A2G6JDW5</accession>
<evidence type="ECO:0000256" key="7">
    <source>
        <dbReference type="ARBA" id="ARBA00022824"/>
    </source>
</evidence>
<evidence type="ECO:0000256" key="8">
    <source>
        <dbReference type="ARBA" id="ARBA00022968"/>
    </source>
</evidence>
<organism evidence="15 16">
    <name type="scientific">Neptuniibacter caesariensis</name>
    <dbReference type="NCBI Taxonomy" id="207954"/>
    <lineage>
        <taxon>Bacteria</taxon>
        <taxon>Pseudomonadati</taxon>
        <taxon>Pseudomonadota</taxon>
        <taxon>Gammaproteobacteria</taxon>
        <taxon>Oceanospirillales</taxon>
        <taxon>Oceanospirillaceae</taxon>
        <taxon>Neptuniibacter</taxon>
    </lineage>
</organism>
<evidence type="ECO:0000256" key="5">
    <source>
        <dbReference type="ARBA" id="ARBA00022692"/>
    </source>
</evidence>
<dbReference type="GO" id="GO:0030158">
    <property type="term" value="F:protein xylosyltransferase activity"/>
    <property type="evidence" value="ECO:0007669"/>
    <property type="project" value="InterPro"/>
</dbReference>
<dbReference type="PANTHER" id="PTHR46025:SF3">
    <property type="entry name" value="XYLOSYLTRANSFERASE OXT"/>
    <property type="match status" value="1"/>
</dbReference>
<evidence type="ECO:0000256" key="12">
    <source>
        <dbReference type="ARBA" id="ARBA00023157"/>
    </source>
</evidence>
<keyword evidence="11" id="KW-0472">Membrane</keyword>
<evidence type="ECO:0000256" key="6">
    <source>
        <dbReference type="ARBA" id="ARBA00022723"/>
    </source>
</evidence>
<name>A0A2G6JDW5_NEPCE</name>
<evidence type="ECO:0000256" key="1">
    <source>
        <dbReference type="ARBA" id="ARBA00004323"/>
    </source>
</evidence>
<evidence type="ECO:0000313" key="16">
    <source>
        <dbReference type="Proteomes" id="UP000242733"/>
    </source>
</evidence>
<reference evidence="15 16" key="1">
    <citation type="submission" date="2017-10" db="EMBL/GenBank/DDBJ databases">
        <title>Novel microbial diversity and functional potential in the marine mammal oral microbiome.</title>
        <authorList>
            <person name="Dudek N.K."/>
            <person name="Sun C.L."/>
            <person name="Burstein D."/>
            <person name="Kantor R.S."/>
            <person name="Aliaga Goltsman D.S."/>
            <person name="Bik E.M."/>
            <person name="Thomas B.C."/>
            <person name="Banfield J.F."/>
            <person name="Relman D.A."/>
        </authorList>
    </citation>
    <scope>NUCLEOTIDE SEQUENCE [LARGE SCALE GENOMIC DNA]</scope>
    <source>
        <strain evidence="15">DOLJORAL78_49_30</strain>
    </source>
</reference>
<dbReference type="Proteomes" id="UP000242733">
    <property type="component" value="Unassembled WGS sequence"/>
</dbReference>
<evidence type="ECO:0000256" key="9">
    <source>
        <dbReference type="ARBA" id="ARBA00022989"/>
    </source>
</evidence>
<dbReference type="GO" id="GO:0016020">
    <property type="term" value="C:membrane"/>
    <property type="evidence" value="ECO:0007669"/>
    <property type="project" value="InterPro"/>
</dbReference>
<dbReference type="GO" id="GO:0050650">
    <property type="term" value="P:chondroitin sulfate proteoglycan biosynthetic process"/>
    <property type="evidence" value="ECO:0007669"/>
    <property type="project" value="TreeGrafter"/>
</dbReference>
<evidence type="ECO:0000256" key="3">
    <source>
        <dbReference type="ARBA" id="ARBA00022676"/>
    </source>
</evidence>
<evidence type="ECO:0000313" key="15">
    <source>
        <dbReference type="EMBL" id="PIE20689.1"/>
    </source>
</evidence>
<dbReference type="AlphaFoldDB" id="A0A2G6JDW5"/>
<evidence type="ECO:0000256" key="10">
    <source>
        <dbReference type="ARBA" id="ARBA00023034"/>
    </source>
</evidence>
<keyword evidence="4" id="KW-0808">Transferase</keyword>
<evidence type="ECO:0000256" key="2">
    <source>
        <dbReference type="ARBA" id="ARBA00004648"/>
    </source>
</evidence>
<keyword evidence="6" id="KW-0479">Metal-binding</keyword>
<gene>
    <name evidence="15" type="ORF">CSA61_00555</name>
</gene>
<keyword evidence="8" id="KW-0735">Signal-anchor</keyword>
<evidence type="ECO:0000256" key="4">
    <source>
        <dbReference type="ARBA" id="ARBA00022679"/>
    </source>
</evidence>
<dbReference type="InterPro" id="IPR043538">
    <property type="entry name" value="XYLT"/>
</dbReference>
<keyword evidence="5" id="KW-0812">Transmembrane</keyword>
<dbReference type="InterPro" id="IPR003406">
    <property type="entry name" value="Glyco_trans_14"/>
</dbReference>
<sequence>MINYIILAHKNPHQLKRLIDRLDPAISAFFIHIDKHVDIGQFQALVEHYPNVKFVHDRHREECIWGDISLVKATINASKLALKYGNKSGYCVLLSGQDYPIKSNSYINKVLSSDNEKCYIDTLDAFEYWDNYGEADKRFRAYNLHPQGYKKPLISIYPFAHKKAYSYRNIKAIYRTAKIYGWSKIGSLNLRHKREDLSGIDVKGGSQWWALPFSILDEVISFIEANSEYIQHHENTHVPDEVIFNSVVFHLVEKRRIYESLTFVKWGKDSDPHPLVLDSSNLNELESLSSGKLFARKFEPNSSVLDALDV</sequence>
<comment type="subcellular location">
    <subcellularLocation>
        <location evidence="2">Endoplasmic reticulum membrane</location>
        <topology evidence="2">Single-pass type II membrane protein</topology>
    </subcellularLocation>
    <subcellularLocation>
        <location evidence="1">Golgi apparatus membrane</location>
        <topology evidence="1">Single-pass type II membrane protein</topology>
    </subcellularLocation>
</comment>
<dbReference type="EMBL" id="PDSG01000004">
    <property type="protein sequence ID" value="PIE20689.1"/>
    <property type="molecule type" value="Genomic_DNA"/>
</dbReference>
<keyword evidence="9" id="KW-1133">Transmembrane helix</keyword>